<gene>
    <name evidence="14" type="ORF">K2173_005605</name>
</gene>
<evidence type="ECO:0000256" key="12">
    <source>
        <dbReference type="ARBA" id="ARBA00023264"/>
    </source>
</evidence>
<keyword evidence="9" id="KW-0443">Lipid metabolism</keyword>
<evidence type="ECO:0000256" key="13">
    <source>
        <dbReference type="RuleBase" id="RU003750"/>
    </source>
</evidence>
<keyword evidence="8" id="KW-1133">Transmembrane helix</keyword>
<comment type="similarity">
    <text evidence="3 13">Belongs to the CDP-alcohol phosphatidyltransferase class-I family.</text>
</comment>
<dbReference type="InterPro" id="IPR050324">
    <property type="entry name" value="CDP-alcohol_PTase-I"/>
</dbReference>
<dbReference type="PROSITE" id="PS00379">
    <property type="entry name" value="CDP_ALCOHOL_P_TRANSF"/>
    <property type="match status" value="1"/>
</dbReference>
<evidence type="ECO:0000313" key="14">
    <source>
        <dbReference type="EMBL" id="KAJ8761894.1"/>
    </source>
</evidence>
<dbReference type="InterPro" id="IPR043130">
    <property type="entry name" value="CDP-OH_PTrfase_TM_dom"/>
</dbReference>
<accession>A0AAV8T737</accession>
<evidence type="ECO:0000256" key="7">
    <source>
        <dbReference type="ARBA" id="ARBA00022946"/>
    </source>
</evidence>
<proteinExistence type="inferred from homology"/>
<dbReference type="AlphaFoldDB" id="A0AAV8T737"/>
<keyword evidence="6" id="KW-0812">Transmembrane</keyword>
<dbReference type="PANTHER" id="PTHR14269:SF60">
    <property type="entry name" value="CARDIOLIPIN SYNTHASE (CMP-FORMING)"/>
    <property type="match status" value="1"/>
</dbReference>
<keyword evidence="15" id="KW-1185">Reference proteome</keyword>
<comment type="cofactor">
    <cofactor evidence="1">
        <name>Mn(2+)</name>
        <dbReference type="ChEBI" id="CHEBI:29035"/>
    </cofactor>
</comment>
<evidence type="ECO:0008006" key="16">
    <source>
        <dbReference type="Google" id="ProtNLM"/>
    </source>
</evidence>
<evidence type="ECO:0000256" key="6">
    <source>
        <dbReference type="ARBA" id="ARBA00022692"/>
    </source>
</evidence>
<reference evidence="14 15" key="1">
    <citation type="submission" date="2021-09" db="EMBL/GenBank/DDBJ databases">
        <title>Genomic insights and catalytic innovation underlie evolution of tropane alkaloids biosynthesis.</title>
        <authorList>
            <person name="Wang Y.-J."/>
            <person name="Tian T."/>
            <person name="Huang J.-P."/>
            <person name="Huang S.-X."/>
        </authorList>
    </citation>
    <scope>NUCLEOTIDE SEQUENCE [LARGE SCALE GENOMIC DNA]</scope>
    <source>
        <strain evidence="14">KIB-2018</strain>
        <tissue evidence="14">Leaf</tissue>
    </source>
</reference>
<evidence type="ECO:0000256" key="3">
    <source>
        <dbReference type="ARBA" id="ARBA00010441"/>
    </source>
</evidence>
<comment type="subcellular location">
    <subcellularLocation>
        <location evidence="2">Membrane</location>
        <topology evidence="2">Multi-pass membrane protein</topology>
    </subcellularLocation>
</comment>
<evidence type="ECO:0000256" key="5">
    <source>
        <dbReference type="ARBA" id="ARBA00022679"/>
    </source>
</evidence>
<keyword evidence="10" id="KW-0472">Membrane</keyword>
<dbReference type="GO" id="GO:0043337">
    <property type="term" value="F:cardiolipin synthase (CMP-forming)"/>
    <property type="evidence" value="ECO:0007669"/>
    <property type="project" value="TreeGrafter"/>
</dbReference>
<comment type="caution">
    <text evidence="14">The sequence shown here is derived from an EMBL/GenBank/DDBJ whole genome shotgun (WGS) entry which is preliminary data.</text>
</comment>
<evidence type="ECO:0000256" key="2">
    <source>
        <dbReference type="ARBA" id="ARBA00004141"/>
    </source>
</evidence>
<dbReference type="Proteomes" id="UP001159364">
    <property type="component" value="Linkage Group LG06"/>
</dbReference>
<keyword evidence="11" id="KW-0594">Phospholipid biosynthesis</keyword>
<evidence type="ECO:0000256" key="8">
    <source>
        <dbReference type="ARBA" id="ARBA00022989"/>
    </source>
</evidence>
<name>A0AAV8T737_9ROSI</name>
<dbReference type="InterPro" id="IPR048254">
    <property type="entry name" value="CDP_ALCOHOL_P_TRANSF_CS"/>
</dbReference>
<dbReference type="GO" id="GO:0016020">
    <property type="term" value="C:membrane"/>
    <property type="evidence" value="ECO:0007669"/>
    <property type="project" value="UniProtKB-SubCell"/>
</dbReference>
<evidence type="ECO:0000256" key="4">
    <source>
        <dbReference type="ARBA" id="ARBA00022516"/>
    </source>
</evidence>
<keyword evidence="5 13" id="KW-0808">Transferase</keyword>
<keyword evidence="12" id="KW-1208">Phospholipid metabolism</keyword>
<organism evidence="14 15">
    <name type="scientific">Erythroxylum novogranatense</name>
    <dbReference type="NCBI Taxonomy" id="1862640"/>
    <lineage>
        <taxon>Eukaryota</taxon>
        <taxon>Viridiplantae</taxon>
        <taxon>Streptophyta</taxon>
        <taxon>Embryophyta</taxon>
        <taxon>Tracheophyta</taxon>
        <taxon>Spermatophyta</taxon>
        <taxon>Magnoliopsida</taxon>
        <taxon>eudicotyledons</taxon>
        <taxon>Gunneridae</taxon>
        <taxon>Pentapetalae</taxon>
        <taxon>rosids</taxon>
        <taxon>fabids</taxon>
        <taxon>Malpighiales</taxon>
        <taxon>Erythroxylaceae</taxon>
        <taxon>Erythroxylum</taxon>
    </lineage>
</organism>
<evidence type="ECO:0000256" key="11">
    <source>
        <dbReference type="ARBA" id="ARBA00023209"/>
    </source>
</evidence>
<dbReference type="FunFam" id="1.20.120.1760:FF:000020">
    <property type="entry name" value="cardiolipin synthase (CMP-forming), mitochondrial"/>
    <property type="match status" value="1"/>
</dbReference>
<keyword evidence="4" id="KW-0444">Lipid biosynthesis</keyword>
<keyword evidence="7" id="KW-0809">Transit peptide</keyword>
<sequence>MAIFRSLRTVITRNKESSKKVRTFFTVTSISIIPSPCAPICLQPVHYSPYHRSFSPLPKWIAPFHGPLFLSSPPWKLSQSATPLHLRGDSLVLKKVEAFHLNLLKSPVGSGFAARVVFDRVDDVEEDGFGNPMVESFVNLPNLISFSRMLSGPFLGWMITSEMYTAAFLGLAISGATDWLDGYVARKMKIDSVVGSYLDPLADKVLIGSVALAMVQKDLLHPGLVGLVVCRDIGLVGGALYHRARSLGWKWDSWYDFLNLDGTRPEKVEPLFISKINTVLQLVLVAAALVQPDFGTEETKPYITYLSWLVVSTTMASGAAYGTQHMRNKYAWKC</sequence>
<evidence type="ECO:0000313" key="15">
    <source>
        <dbReference type="Proteomes" id="UP001159364"/>
    </source>
</evidence>
<evidence type="ECO:0000256" key="10">
    <source>
        <dbReference type="ARBA" id="ARBA00023136"/>
    </source>
</evidence>
<dbReference type="GO" id="GO:0005739">
    <property type="term" value="C:mitochondrion"/>
    <property type="evidence" value="ECO:0007669"/>
    <property type="project" value="TreeGrafter"/>
</dbReference>
<dbReference type="InterPro" id="IPR000462">
    <property type="entry name" value="CDP-OH_P_trans"/>
</dbReference>
<evidence type="ECO:0000256" key="1">
    <source>
        <dbReference type="ARBA" id="ARBA00001936"/>
    </source>
</evidence>
<protein>
    <recommendedName>
        <fullName evidence="16">Cardiolipin synthase</fullName>
    </recommendedName>
</protein>
<dbReference type="Pfam" id="PF01066">
    <property type="entry name" value="CDP-OH_P_transf"/>
    <property type="match status" value="1"/>
</dbReference>
<evidence type="ECO:0000256" key="9">
    <source>
        <dbReference type="ARBA" id="ARBA00023098"/>
    </source>
</evidence>
<dbReference type="Gene3D" id="1.20.120.1760">
    <property type="match status" value="1"/>
</dbReference>
<dbReference type="GO" id="GO:0032049">
    <property type="term" value="P:cardiolipin biosynthetic process"/>
    <property type="evidence" value="ECO:0007669"/>
    <property type="project" value="TreeGrafter"/>
</dbReference>
<dbReference type="EMBL" id="JAIWQS010000006">
    <property type="protein sequence ID" value="KAJ8761894.1"/>
    <property type="molecule type" value="Genomic_DNA"/>
</dbReference>
<dbReference type="PANTHER" id="PTHR14269">
    <property type="entry name" value="CDP-DIACYLGLYCEROL--GLYCEROL-3-PHOSPHATE 3-PHOSPHATIDYLTRANSFERASE-RELATED"/>
    <property type="match status" value="1"/>
</dbReference>